<dbReference type="InterPro" id="IPR000182">
    <property type="entry name" value="GNAT_dom"/>
</dbReference>
<dbReference type="PANTHER" id="PTHR43441">
    <property type="entry name" value="RIBOSOMAL-PROTEIN-SERINE ACETYLTRANSFERASE"/>
    <property type="match status" value="1"/>
</dbReference>
<dbReference type="CDD" id="cd04301">
    <property type="entry name" value="NAT_SF"/>
    <property type="match status" value="2"/>
</dbReference>
<dbReference type="AlphaFoldDB" id="A0A544YZ97"/>
<dbReference type="Gene3D" id="3.40.630.30">
    <property type="match status" value="2"/>
</dbReference>
<dbReference type="RefSeq" id="WP_142617745.1">
    <property type="nucleotide sequence ID" value="NZ_VIRM01000008.1"/>
</dbReference>
<dbReference type="EMBL" id="VIRM01000008">
    <property type="protein sequence ID" value="TQS22093.1"/>
    <property type="molecule type" value="Genomic_DNA"/>
</dbReference>
<accession>A0A544YZ97</accession>
<protein>
    <submittedName>
        <fullName evidence="2">GNAT family N-acetyltransferase</fullName>
    </submittedName>
</protein>
<comment type="caution">
    <text evidence="2">The sequence shown here is derived from an EMBL/GenBank/DDBJ whole genome shotgun (WGS) entry which is preliminary data.</text>
</comment>
<dbReference type="SUPFAM" id="SSF55729">
    <property type="entry name" value="Acyl-CoA N-acyltransferases (Nat)"/>
    <property type="match status" value="2"/>
</dbReference>
<dbReference type="InterPro" id="IPR051908">
    <property type="entry name" value="Ribosomal_N-acetyltransferase"/>
</dbReference>
<proteinExistence type="predicted"/>
<dbReference type="GO" id="GO:0008999">
    <property type="term" value="F:protein-N-terminal-alanine acetyltransferase activity"/>
    <property type="evidence" value="ECO:0007669"/>
    <property type="project" value="TreeGrafter"/>
</dbReference>
<dbReference type="Proteomes" id="UP000316541">
    <property type="component" value="Unassembled WGS sequence"/>
</dbReference>
<reference evidence="2 3" key="1">
    <citation type="submission" date="2019-07" db="EMBL/GenBank/DDBJ databases">
        <title>Microbispora hainanensis DSM 45428.</title>
        <authorList>
            <person name="Thawai C."/>
        </authorList>
    </citation>
    <scope>NUCLEOTIDE SEQUENCE [LARGE SCALE GENOMIC DNA]</scope>
    <source>
        <strain evidence="2 3">DSM 45428</strain>
    </source>
</reference>
<dbReference type="GO" id="GO:1990189">
    <property type="term" value="F:protein N-terminal-serine acetyltransferase activity"/>
    <property type="evidence" value="ECO:0007669"/>
    <property type="project" value="TreeGrafter"/>
</dbReference>
<name>A0A544YZ97_9ACTN</name>
<dbReference type="PANTHER" id="PTHR43441:SF10">
    <property type="entry name" value="ACETYLTRANSFERASE"/>
    <property type="match status" value="1"/>
</dbReference>
<sequence>MENPLLGWSDVLFDERLTINTERLILRPFGPGDAGQVRAVIEDGAHTTALPPGAPGHASGIAQWLSYGVHELWRSGQGIHLAMHARHGVVGSITVFKTQWGTGTAEVGYGVHPGYRRRGYATEALRGLVGRLLGEGPLRRIELRANADNLASIRVAEKAGFIREGLLRGAGFEDDGPHDLVVFGRLRGDGRSVPRRRIESERLVLRPFAQQDAFDVVDAVKGDPEIARWMPWAEGYTLERALEWCTRLAHANGPGYGGNFAIQPKDGERLAGAIGVQREDHERGDAELGYWIAPWARRKGYAVEATRLATAYLFDLGFHRVHLLVATGNRASQGVARKAGFIEEGIMRRALPVPGGWADAVLFGMLNGEISWQ</sequence>
<evidence type="ECO:0000313" key="2">
    <source>
        <dbReference type="EMBL" id="TQS22093.1"/>
    </source>
</evidence>
<organism evidence="2 3">
    <name type="scientific">Microbispora hainanensis</name>
    <dbReference type="NCBI Taxonomy" id="568844"/>
    <lineage>
        <taxon>Bacteria</taxon>
        <taxon>Bacillati</taxon>
        <taxon>Actinomycetota</taxon>
        <taxon>Actinomycetes</taxon>
        <taxon>Streptosporangiales</taxon>
        <taxon>Streptosporangiaceae</taxon>
        <taxon>Microbispora</taxon>
    </lineage>
</organism>
<feature type="domain" description="N-acetyltransferase" evidence="1">
    <location>
        <begin position="24"/>
        <end position="187"/>
    </location>
</feature>
<evidence type="ECO:0000259" key="1">
    <source>
        <dbReference type="PROSITE" id="PS51186"/>
    </source>
</evidence>
<feature type="domain" description="N-acetyltransferase" evidence="1">
    <location>
        <begin position="203"/>
        <end position="368"/>
    </location>
</feature>
<dbReference type="InterPro" id="IPR016181">
    <property type="entry name" value="Acyl_CoA_acyltransferase"/>
</dbReference>
<keyword evidence="2" id="KW-0808">Transferase</keyword>
<dbReference type="GO" id="GO:0005737">
    <property type="term" value="C:cytoplasm"/>
    <property type="evidence" value="ECO:0007669"/>
    <property type="project" value="TreeGrafter"/>
</dbReference>
<dbReference type="Pfam" id="PF13302">
    <property type="entry name" value="Acetyltransf_3"/>
    <property type="match status" value="2"/>
</dbReference>
<evidence type="ECO:0000313" key="3">
    <source>
        <dbReference type="Proteomes" id="UP000316541"/>
    </source>
</evidence>
<dbReference type="PROSITE" id="PS51186">
    <property type="entry name" value="GNAT"/>
    <property type="match status" value="2"/>
</dbReference>
<gene>
    <name evidence="2" type="ORF">FLX08_08875</name>
</gene>